<dbReference type="Proteomes" id="UP001610335">
    <property type="component" value="Unassembled WGS sequence"/>
</dbReference>
<feature type="compositionally biased region" description="Polar residues" evidence="1">
    <location>
        <begin position="42"/>
        <end position="60"/>
    </location>
</feature>
<dbReference type="PANTHER" id="PTHR28015:SF1">
    <property type="entry name" value="ATP SYNTHASE ASSEMBLY FACTOR FMC1, MITOCHONDRIAL"/>
    <property type="match status" value="1"/>
</dbReference>
<feature type="region of interest" description="Disordered" evidence="1">
    <location>
        <begin position="111"/>
        <end position="139"/>
    </location>
</feature>
<organism evidence="2 3">
    <name type="scientific">Aspergillus cavernicola</name>
    <dbReference type="NCBI Taxonomy" id="176166"/>
    <lineage>
        <taxon>Eukaryota</taxon>
        <taxon>Fungi</taxon>
        <taxon>Dikarya</taxon>
        <taxon>Ascomycota</taxon>
        <taxon>Pezizomycotina</taxon>
        <taxon>Eurotiomycetes</taxon>
        <taxon>Eurotiomycetidae</taxon>
        <taxon>Eurotiales</taxon>
        <taxon>Aspergillaceae</taxon>
        <taxon>Aspergillus</taxon>
        <taxon>Aspergillus subgen. Nidulantes</taxon>
    </lineage>
</organism>
<proteinExistence type="predicted"/>
<dbReference type="EMBL" id="JBFXLS010000064">
    <property type="protein sequence ID" value="KAL2821364.1"/>
    <property type="molecule type" value="Genomic_DNA"/>
</dbReference>
<evidence type="ECO:0000256" key="1">
    <source>
        <dbReference type="SAM" id="MobiDB-lite"/>
    </source>
</evidence>
<feature type="compositionally biased region" description="Basic and acidic residues" evidence="1">
    <location>
        <begin position="124"/>
        <end position="139"/>
    </location>
</feature>
<name>A0ABR4I0T2_9EURO</name>
<keyword evidence="3" id="KW-1185">Reference proteome</keyword>
<comment type="caution">
    <text evidence="2">The sequence shown here is derived from an EMBL/GenBank/DDBJ whole genome shotgun (WGS) entry which is preliminary data.</text>
</comment>
<accession>A0ABR4I0T2</accession>
<evidence type="ECO:0000313" key="3">
    <source>
        <dbReference type="Proteomes" id="UP001610335"/>
    </source>
</evidence>
<protein>
    <recommendedName>
        <fullName evidence="4">Ras guanyl-nucleotide exchange factor RasGEF</fullName>
    </recommendedName>
</protein>
<reference evidence="2 3" key="1">
    <citation type="submission" date="2024-07" db="EMBL/GenBank/DDBJ databases">
        <title>Section-level genome sequencing and comparative genomics of Aspergillus sections Usti and Cavernicolus.</title>
        <authorList>
            <consortium name="Lawrence Berkeley National Laboratory"/>
            <person name="Nybo J.L."/>
            <person name="Vesth T.C."/>
            <person name="Theobald S."/>
            <person name="Frisvad J.C."/>
            <person name="Larsen T.O."/>
            <person name="Kjaerboelling I."/>
            <person name="Rothschild-Mancinelli K."/>
            <person name="Lyhne E.K."/>
            <person name="Kogle M.E."/>
            <person name="Barry K."/>
            <person name="Clum A."/>
            <person name="Na H."/>
            <person name="Ledsgaard L."/>
            <person name="Lin J."/>
            <person name="Lipzen A."/>
            <person name="Kuo A."/>
            <person name="Riley R."/>
            <person name="Mondo S."/>
            <person name="LaButti K."/>
            <person name="Haridas S."/>
            <person name="Pangalinan J."/>
            <person name="Salamov A.A."/>
            <person name="Simmons B.A."/>
            <person name="Magnuson J.K."/>
            <person name="Chen J."/>
            <person name="Drula E."/>
            <person name="Henrissat B."/>
            <person name="Wiebenga A."/>
            <person name="Lubbers R.J."/>
            <person name="Gomes A.C."/>
            <person name="Makela M.R."/>
            <person name="Stajich J."/>
            <person name="Grigoriev I.V."/>
            <person name="Mortensen U.H."/>
            <person name="De vries R.P."/>
            <person name="Baker S.E."/>
            <person name="Andersen M.R."/>
        </authorList>
    </citation>
    <scope>NUCLEOTIDE SEQUENCE [LARGE SCALE GENOMIC DNA]</scope>
    <source>
        <strain evidence="2 3">CBS 600.67</strain>
    </source>
</reference>
<sequence>MSLPTHAKSTYRAILRELPRRSLASPTPLHNRVREAYRRNLTPHSNTATSSTEMSSPQTTDGEEATQQHRIQEAEQFAQYAKAQRMYAMLVDRYNPGSLMDEEERVRLTARRVGMDLPDMPDLSEYKKGKKSGEGEGEA</sequence>
<dbReference type="Pfam" id="PF13233">
    <property type="entry name" value="Complex1_LYR_2"/>
    <property type="match status" value="1"/>
</dbReference>
<dbReference type="PANTHER" id="PTHR28015">
    <property type="entry name" value="ATP SYNTHASE ASSEMBLY FACTOR FMC1, MITOCHONDRIAL"/>
    <property type="match status" value="1"/>
</dbReference>
<evidence type="ECO:0008006" key="4">
    <source>
        <dbReference type="Google" id="ProtNLM"/>
    </source>
</evidence>
<feature type="region of interest" description="Disordered" evidence="1">
    <location>
        <begin position="22"/>
        <end position="74"/>
    </location>
</feature>
<gene>
    <name evidence="2" type="ORF">BDW59DRAFT_110350</name>
</gene>
<evidence type="ECO:0000313" key="2">
    <source>
        <dbReference type="EMBL" id="KAL2821364.1"/>
    </source>
</evidence>
<dbReference type="InterPro" id="IPR039196">
    <property type="entry name" value="Fmc1"/>
</dbReference>